<comment type="caution">
    <text evidence="2">The sequence shown here is derived from an EMBL/GenBank/DDBJ whole genome shotgun (WGS) entry which is preliminary data.</text>
</comment>
<feature type="compositionally biased region" description="Basic and acidic residues" evidence="1">
    <location>
        <begin position="34"/>
        <end position="46"/>
    </location>
</feature>
<evidence type="ECO:0000313" key="3">
    <source>
        <dbReference type="Proteomes" id="UP001316803"/>
    </source>
</evidence>
<proteinExistence type="predicted"/>
<evidence type="ECO:0000313" key="2">
    <source>
        <dbReference type="EMBL" id="KAK5951654.1"/>
    </source>
</evidence>
<keyword evidence="3" id="KW-1185">Reference proteome</keyword>
<dbReference type="EMBL" id="JAKLMC020000019">
    <property type="protein sequence ID" value="KAK5951654.1"/>
    <property type="molecule type" value="Genomic_DNA"/>
</dbReference>
<evidence type="ECO:0000256" key="1">
    <source>
        <dbReference type="SAM" id="MobiDB-lite"/>
    </source>
</evidence>
<protein>
    <submittedName>
        <fullName evidence="2">Uncharacterized protein</fullName>
    </submittedName>
</protein>
<feature type="compositionally biased region" description="Polar residues" evidence="1">
    <location>
        <begin position="239"/>
        <end position="252"/>
    </location>
</feature>
<feature type="compositionally biased region" description="Low complexity" evidence="1">
    <location>
        <begin position="253"/>
        <end position="268"/>
    </location>
</feature>
<gene>
    <name evidence="2" type="ORF">OHC33_007333</name>
</gene>
<feature type="region of interest" description="Disordered" evidence="1">
    <location>
        <begin position="224"/>
        <end position="284"/>
    </location>
</feature>
<dbReference type="Proteomes" id="UP001316803">
    <property type="component" value="Unassembled WGS sequence"/>
</dbReference>
<feature type="region of interest" description="Disordered" evidence="1">
    <location>
        <begin position="19"/>
        <end position="46"/>
    </location>
</feature>
<name>A0AAN8EBQ8_9EURO</name>
<reference evidence="2 3" key="1">
    <citation type="submission" date="2022-12" db="EMBL/GenBank/DDBJ databases">
        <title>Genomic features and morphological characterization of a novel Knufia sp. strain isolated from spacecraft assembly facility.</title>
        <authorList>
            <person name="Teixeira M."/>
            <person name="Chander A.M."/>
            <person name="Stajich J.E."/>
            <person name="Venkateswaran K."/>
        </authorList>
    </citation>
    <scope>NUCLEOTIDE SEQUENCE [LARGE SCALE GENOMIC DNA]</scope>
    <source>
        <strain evidence="2 3">FJI-L2-BK-P2</strain>
    </source>
</reference>
<organism evidence="2 3">
    <name type="scientific">Knufia fluminis</name>
    <dbReference type="NCBI Taxonomy" id="191047"/>
    <lineage>
        <taxon>Eukaryota</taxon>
        <taxon>Fungi</taxon>
        <taxon>Dikarya</taxon>
        <taxon>Ascomycota</taxon>
        <taxon>Pezizomycotina</taxon>
        <taxon>Eurotiomycetes</taxon>
        <taxon>Chaetothyriomycetidae</taxon>
        <taxon>Chaetothyriales</taxon>
        <taxon>Trichomeriaceae</taxon>
        <taxon>Knufia</taxon>
    </lineage>
</organism>
<feature type="region of interest" description="Disordered" evidence="1">
    <location>
        <begin position="107"/>
        <end position="127"/>
    </location>
</feature>
<accession>A0AAN8EBQ8</accession>
<dbReference type="AlphaFoldDB" id="A0AAN8EBQ8"/>
<sequence>MSKAGGDPYYDRKRVPDEFVDGVGYSGLTPAEEITNRERKYSRGGGDVRHFWTAKSKDGKMDPYYQRKPIPAAMIHNVGETGLTREKEFLNRERKYSVNGADVRRFSDSTKSGFHPTDDPYYGRKPVNKTQLDGVGDIQMSAAEVYEQRDNKTAFAEFSGDPFKQLTGQGHRQSVSGIAGPAAAAAARRRSSAVAPDAVVATHHHHSGYDGDNRLNTVESRATDEITPTPSSAGGYGTAGNTLLTSNPNATYSGPSTISTGTATTSTAVRDDTGHHTGPTGHTVFYDAATQGLDNIAPHERL</sequence>